<name>A0ABD2Z0C4_9GENT</name>
<evidence type="ECO:0000313" key="2">
    <source>
        <dbReference type="Proteomes" id="UP001630127"/>
    </source>
</evidence>
<keyword evidence="2" id="KW-1185">Reference proteome</keyword>
<evidence type="ECO:0000313" key="1">
    <source>
        <dbReference type="EMBL" id="KAL3512967.1"/>
    </source>
</evidence>
<gene>
    <name evidence="1" type="ORF">ACH5RR_025684</name>
</gene>
<sequence length="101" mass="11739">MIYALSWEMYENFALEDVSRPLVEELALPKERQERIGKSLSSTCIIDSNAMFKYIAQIGNLYHHLHQAEEYHLTKISNLELKLKEEIAAKEKHFKALCVVS</sequence>
<dbReference type="Proteomes" id="UP001630127">
    <property type="component" value="Unassembled WGS sequence"/>
</dbReference>
<organism evidence="1 2">
    <name type="scientific">Cinchona calisaya</name>
    <dbReference type="NCBI Taxonomy" id="153742"/>
    <lineage>
        <taxon>Eukaryota</taxon>
        <taxon>Viridiplantae</taxon>
        <taxon>Streptophyta</taxon>
        <taxon>Embryophyta</taxon>
        <taxon>Tracheophyta</taxon>
        <taxon>Spermatophyta</taxon>
        <taxon>Magnoliopsida</taxon>
        <taxon>eudicotyledons</taxon>
        <taxon>Gunneridae</taxon>
        <taxon>Pentapetalae</taxon>
        <taxon>asterids</taxon>
        <taxon>lamiids</taxon>
        <taxon>Gentianales</taxon>
        <taxon>Rubiaceae</taxon>
        <taxon>Cinchonoideae</taxon>
        <taxon>Cinchoneae</taxon>
        <taxon>Cinchona</taxon>
    </lineage>
</organism>
<dbReference type="AlphaFoldDB" id="A0ABD2Z0C4"/>
<reference evidence="1 2" key="1">
    <citation type="submission" date="2024-11" db="EMBL/GenBank/DDBJ databases">
        <title>A near-complete genome assembly of Cinchona calisaya.</title>
        <authorList>
            <person name="Lian D.C."/>
            <person name="Zhao X.W."/>
            <person name="Wei L."/>
        </authorList>
    </citation>
    <scope>NUCLEOTIDE SEQUENCE [LARGE SCALE GENOMIC DNA]</scope>
    <source>
        <tissue evidence="1">Nenye</tissue>
    </source>
</reference>
<comment type="caution">
    <text evidence="1">The sequence shown here is derived from an EMBL/GenBank/DDBJ whole genome shotgun (WGS) entry which is preliminary data.</text>
</comment>
<accession>A0ABD2Z0C4</accession>
<dbReference type="EMBL" id="JBJUIK010000011">
    <property type="protein sequence ID" value="KAL3512967.1"/>
    <property type="molecule type" value="Genomic_DNA"/>
</dbReference>
<protein>
    <submittedName>
        <fullName evidence="1">Uncharacterized protein</fullName>
    </submittedName>
</protein>
<proteinExistence type="predicted"/>